<keyword evidence="1" id="KW-0732">Signal</keyword>
<feature type="signal peptide" evidence="1">
    <location>
        <begin position="1"/>
        <end position="20"/>
    </location>
</feature>
<feature type="chain" id="PRO_5020952363" evidence="1">
    <location>
        <begin position="21"/>
        <end position="122"/>
    </location>
</feature>
<sequence>MRGSAFTLALLSSLFSATAAANSAPKWLYFATESNLDTIKSQQGIQQGAIFSADWGTLDTKFQVRQNGFIYYVRTEGIETRFAIKSSSKKQWKSIEPIPYGNLISYDAYWSRGHQHGHYQIQ</sequence>
<accession>A0A4V1C7N9</accession>
<evidence type="ECO:0000313" key="2">
    <source>
        <dbReference type="EMBL" id="QBZ64048.1"/>
    </source>
</evidence>
<organism evidence="2 3">
    <name type="scientific">Pyricularia oryzae</name>
    <name type="common">Rice blast fungus</name>
    <name type="synonym">Magnaporthe oryzae</name>
    <dbReference type="NCBI Taxonomy" id="318829"/>
    <lineage>
        <taxon>Eukaryota</taxon>
        <taxon>Fungi</taxon>
        <taxon>Dikarya</taxon>
        <taxon>Ascomycota</taxon>
        <taxon>Pezizomycotina</taxon>
        <taxon>Sordariomycetes</taxon>
        <taxon>Sordariomycetidae</taxon>
        <taxon>Magnaporthales</taxon>
        <taxon>Pyriculariaceae</taxon>
        <taxon>Pyricularia</taxon>
    </lineage>
</organism>
<gene>
    <name evidence="2" type="ORF">PoMZ_05739</name>
</gene>
<name>A0A4V1C7N9_PYROR</name>
<dbReference type="EMBL" id="CP034209">
    <property type="protein sequence ID" value="QBZ64048.1"/>
    <property type="molecule type" value="Genomic_DNA"/>
</dbReference>
<evidence type="ECO:0000256" key="1">
    <source>
        <dbReference type="SAM" id="SignalP"/>
    </source>
</evidence>
<dbReference type="Proteomes" id="UP000294847">
    <property type="component" value="Chromosome 6"/>
</dbReference>
<proteinExistence type="predicted"/>
<dbReference type="AlphaFoldDB" id="A0A4V1C7N9"/>
<evidence type="ECO:0000313" key="3">
    <source>
        <dbReference type="Proteomes" id="UP000294847"/>
    </source>
</evidence>
<protein>
    <submittedName>
        <fullName evidence="2">Uncharacterized protein</fullName>
    </submittedName>
</protein>
<reference evidence="2 3" key="1">
    <citation type="journal article" date="2019" name="Mol. Biol. Evol.">
        <title>Blast fungal genomes show frequent chromosomal changes, gene gains and losses, and effector gene turnover.</title>
        <authorList>
            <person name="Gomez Luciano L.B."/>
            <person name="Jason Tsai I."/>
            <person name="Chuma I."/>
            <person name="Tosa Y."/>
            <person name="Chen Y.H."/>
            <person name="Li J.Y."/>
            <person name="Li M.Y."/>
            <person name="Jade Lu M.Y."/>
            <person name="Nakayashiki H."/>
            <person name="Li W.H."/>
        </authorList>
    </citation>
    <scope>NUCLEOTIDE SEQUENCE [LARGE SCALE GENOMIC DNA]</scope>
    <source>
        <strain evidence="2">MZ5-1-6</strain>
    </source>
</reference>